<dbReference type="GO" id="GO:0006355">
    <property type="term" value="P:regulation of DNA-templated transcription"/>
    <property type="evidence" value="ECO:0007669"/>
    <property type="project" value="InterPro"/>
</dbReference>
<evidence type="ECO:0000259" key="4">
    <source>
        <dbReference type="PROSITE" id="PS50043"/>
    </source>
</evidence>
<feature type="domain" description="Response regulatory" evidence="5">
    <location>
        <begin position="3"/>
        <end position="134"/>
    </location>
</feature>
<evidence type="ECO:0000313" key="7">
    <source>
        <dbReference type="Proteomes" id="UP000217209"/>
    </source>
</evidence>
<keyword evidence="7" id="KW-1185">Reference proteome</keyword>
<dbReference type="GO" id="GO:0000160">
    <property type="term" value="P:phosphorelay signal transduction system"/>
    <property type="evidence" value="ECO:0007669"/>
    <property type="project" value="InterPro"/>
</dbReference>
<dbReference type="InterPro" id="IPR016032">
    <property type="entry name" value="Sig_transdc_resp-reg_C-effctor"/>
</dbReference>
<dbReference type="EMBL" id="CP019688">
    <property type="protein sequence ID" value="AQQ14135.1"/>
    <property type="molecule type" value="Genomic_DNA"/>
</dbReference>
<sequence length="216" mass="22372">MITVALLDDETLVANSLATLISLEDDIDVVHVAYSAHEFLTWWSTVSDNPETRPDVVVTDLQLSSDHKGDSNSDVDGAGMDGVAVAARIDAGVVVVTSHARPGVVKRALAAGVLGVLPKTSSAEDFAAAIRAAHAGKRHIDPELAAATIAAGDSPLTEREAEVLLLAGRGGSIDAIAEAAHLAPGTTRNYVSSAIAKTGAANRFEAYTIALERGWL</sequence>
<feature type="modified residue" description="4-aspartylphosphate" evidence="3">
    <location>
        <position position="60"/>
    </location>
</feature>
<dbReference type="CDD" id="cd17535">
    <property type="entry name" value="REC_NarL-like"/>
    <property type="match status" value="1"/>
</dbReference>
<evidence type="ECO:0000256" key="1">
    <source>
        <dbReference type="ARBA" id="ARBA00022553"/>
    </source>
</evidence>
<dbReference type="RefSeq" id="WP_095659030.1">
    <property type="nucleotide sequence ID" value="NZ_BAAAKB010000015.1"/>
</dbReference>
<dbReference type="PANTHER" id="PTHR43214">
    <property type="entry name" value="TWO-COMPONENT RESPONSE REGULATOR"/>
    <property type="match status" value="1"/>
</dbReference>
<dbReference type="SMART" id="SM00448">
    <property type="entry name" value="REC"/>
    <property type="match status" value="1"/>
</dbReference>
<reference evidence="6 7" key="1">
    <citation type="submission" date="2016-12" db="EMBL/GenBank/DDBJ databases">
        <authorList>
            <person name="Song W.-J."/>
            <person name="Kurnit D.M."/>
        </authorList>
    </citation>
    <scope>NUCLEOTIDE SEQUENCE [LARGE SCALE GENOMIC DNA]</scope>
    <source>
        <strain evidence="6 7">DSM 30827</strain>
    </source>
</reference>
<dbReference type="PANTHER" id="PTHR43214:SF42">
    <property type="entry name" value="TRANSCRIPTIONAL REGULATORY PROTEIN DESR"/>
    <property type="match status" value="1"/>
</dbReference>
<organism evidence="6 7">
    <name type="scientific">Corynebacterium glaucum</name>
    <dbReference type="NCBI Taxonomy" id="187491"/>
    <lineage>
        <taxon>Bacteria</taxon>
        <taxon>Bacillati</taxon>
        <taxon>Actinomycetota</taxon>
        <taxon>Actinomycetes</taxon>
        <taxon>Mycobacteriales</taxon>
        <taxon>Corynebacteriaceae</taxon>
        <taxon>Corynebacterium</taxon>
    </lineage>
</organism>
<evidence type="ECO:0000313" key="6">
    <source>
        <dbReference type="EMBL" id="AQQ14135.1"/>
    </source>
</evidence>
<dbReference type="KEGG" id="cgv:CGLAU_00700"/>
<dbReference type="Pfam" id="PF00196">
    <property type="entry name" value="GerE"/>
    <property type="match status" value="1"/>
</dbReference>
<name>A0A1Q2HTG5_9CORY</name>
<dbReference type="PROSITE" id="PS50043">
    <property type="entry name" value="HTH_LUXR_2"/>
    <property type="match status" value="1"/>
</dbReference>
<dbReference type="InterPro" id="IPR036388">
    <property type="entry name" value="WH-like_DNA-bd_sf"/>
</dbReference>
<dbReference type="AlphaFoldDB" id="A0A1Q2HTG5"/>
<dbReference type="Proteomes" id="UP000217209">
    <property type="component" value="Chromosome"/>
</dbReference>
<feature type="domain" description="HTH luxR-type" evidence="4">
    <location>
        <begin position="149"/>
        <end position="214"/>
    </location>
</feature>
<evidence type="ECO:0000256" key="2">
    <source>
        <dbReference type="ARBA" id="ARBA00023125"/>
    </source>
</evidence>
<evidence type="ECO:0000259" key="5">
    <source>
        <dbReference type="PROSITE" id="PS50110"/>
    </source>
</evidence>
<dbReference type="InterPro" id="IPR011006">
    <property type="entry name" value="CheY-like_superfamily"/>
</dbReference>
<evidence type="ECO:0000256" key="3">
    <source>
        <dbReference type="PROSITE-ProRule" id="PRU00169"/>
    </source>
</evidence>
<gene>
    <name evidence="6" type="primary">vraR1</name>
    <name evidence="6" type="ORF">CGLAU_00700</name>
</gene>
<dbReference type="PRINTS" id="PR00038">
    <property type="entry name" value="HTHLUXR"/>
</dbReference>
<dbReference type="CDD" id="cd06170">
    <property type="entry name" value="LuxR_C_like"/>
    <property type="match status" value="1"/>
</dbReference>
<dbReference type="SMART" id="SM00421">
    <property type="entry name" value="HTH_LUXR"/>
    <property type="match status" value="1"/>
</dbReference>
<keyword evidence="1 3" id="KW-0597">Phosphoprotein</keyword>
<dbReference type="Gene3D" id="1.10.10.10">
    <property type="entry name" value="Winged helix-like DNA-binding domain superfamily/Winged helix DNA-binding domain"/>
    <property type="match status" value="1"/>
</dbReference>
<protein>
    <submittedName>
        <fullName evidence="6">Response regulator protein VraR</fullName>
    </submittedName>
</protein>
<dbReference type="InterPro" id="IPR000792">
    <property type="entry name" value="Tscrpt_reg_LuxR_C"/>
</dbReference>
<dbReference type="PROSITE" id="PS50110">
    <property type="entry name" value="RESPONSE_REGULATORY"/>
    <property type="match status" value="1"/>
</dbReference>
<dbReference type="InterPro" id="IPR001789">
    <property type="entry name" value="Sig_transdc_resp-reg_receiver"/>
</dbReference>
<accession>A0A1Q2HTG5</accession>
<dbReference type="SUPFAM" id="SSF46894">
    <property type="entry name" value="C-terminal effector domain of the bipartite response regulators"/>
    <property type="match status" value="1"/>
</dbReference>
<dbReference type="InterPro" id="IPR058245">
    <property type="entry name" value="NreC/VraR/RcsB-like_REC"/>
</dbReference>
<dbReference type="GO" id="GO:0003677">
    <property type="term" value="F:DNA binding"/>
    <property type="evidence" value="ECO:0007669"/>
    <property type="project" value="UniProtKB-KW"/>
</dbReference>
<dbReference type="SUPFAM" id="SSF52172">
    <property type="entry name" value="CheY-like"/>
    <property type="match status" value="1"/>
</dbReference>
<dbReference type="OrthoDB" id="9808843at2"/>
<keyword evidence="2" id="KW-0238">DNA-binding</keyword>
<dbReference type="InterPro" id="IPR039420">
    <property type="entry name" value="WalR-like"/>
</dbReference>
<proteinExistence type="predicted"/>
<dbReference type="Gene3D" id="3.40.50.2300">
    <property type="match status" value="1"/>
</dbReference>